<feature type="compositionally biased region" description="Basic and acidic residues" evidence="1">
    <location>
        <begin position="331"/>
        <end position="340"/>
    </location>
</feature>
<keyword evidence="3" id="KW-1185">Reference proteome</keyword>
<dbReference type="AlphaFoldDB" id="A0A9W7CBE2"/>
<comment type="caution">
    <text evidence="2">The sequence shown here is derived from an EMBL/GenBank/DDBJ whole genome shotgun (WGS) entry which is preliminary data.</text>
</comment>
<evidence type="ECO:0000313" key="3">
    <source>
        <dbReference type="Proteomes" id="UP001165122"/>
    </source>
</evidence>
<feature type="compositionally biased region" description="Basic and acidic residues" evidence="1">
    <location>
        <begin position="294"/>
        <end position="315"/>
    </location>
</feature>
<gene>
    <name evidence="2" type="ORF">TrLO_g11500</name>
</gene>
<organism evidence="2 3">
    <name type="scientific">Triparma laevis f. longispina</name>
    <dbReference type="NCBI Taxonomy" id="1714387"/>
    <lineage>
        <taxon>Eukaryota</taxon>
        <taxon>Sar</taxon>
        <taxon>Stramenopiles</taxon>
        <taxon>Ochrophyta</taxon>
        <taxon>Bolidophyceae</taxon>
        <taxon>Parmales</taxon>
        <taxon>Triparmaceae</taxon>
        <taxon>Triparma</taxon>
    </lineage>
</organism>
<dbReference type="EMBL" id="BRXW01000046">
    <property type="protein sequence ID" value="GMI02668.1"/>
    <property type="molecule type" value="Genomic_DNA"/>
</dbReference>
<sequence length="340" mass="39051">MKDKVDSFVSMANMNFVENTSSLEDDNRVDKDPPKWEHIRVEVPVTKGKEEQIPKFDHDDGLWTTDMKRKKREVSQQIFKVALTALYHALIMLLTCGATEAELTYGYERYPLFTSKYSRKGPGKYKHYMRVNKDDLYQIAGTEVDRPPDNYTFAANVKYVNGGKTKVVKDGQSSASSKVSPGDSEEPEERSALVPRPSDHDLADPHFVGGLKGNGQKHGRTRPAQKMKYFEEVRVIIFQTDLDHRRKESLWITNDLIVKNKSDHKVEKQKMMKLKERDADLSANLETVNEDGEIVEKKEKKKDTPKRIPIHERVKAANKAHRKELKANPLPKERYNPGGR</sequence>
<feature type="region of interest" description="Disordered" evidence="1">
    <location>
        <begin position="292"/>
        <end position="340"/>
    </location>
</feature>
<evidence type="ECO:0000256" key="1">
    <source>
        <dbReference type="SAM" id="MobiDB-lite"/>
    </source>
</evidence>
<protein>
    <submittedName>
        <fullName evidence="2">Uncharacterized protein</fullName>
    </submittedName>
</protein>
<proteinExistence type="predicted"/>
<dbReference type="OrthoDB" id="203232at2759"/>
<evidence type="ECO:0000313" key="2">
    <source>
        <dbReference type="EMBL" id="GMI02668.1"/>
    </source>
</evidence>
<dbReference type="Proteomes" id="UP001165122">
    <property type="component" value="Unassembled WGS sequence"/>
</dbReference>
<accession>A0A9W7CBE2</accession>
<reference evidence="3" key="1">
    <citation type="journal article" date="2023" name="Commun. Biol.">
        <title>Genome analysis of Parmales, the sister group of diatoms, reveals the evolutionary specialization of diatoms from phago-mixotrophs to photoautotrophs.</title>
        <authorList>
            <person name="Ban H."/>
            <person name="Sato S."/>
            <person name="Yoshikawa S."/>
            <person name="Yamada K."/>
            <person name="Nakamura Y."/>
            <person name="Ichinomiya M."/>
            <person name="Sato N."/>
            <person name="Blanc-Mathieu R."/>
            <person name="Endo H."/>
            <person name="Kuwata A."/>
            <person name="Ogata H."/>
        </authorList>
    </citation>
    <scope>NUCLEOTIDE SEQUENCE [LARGE SCALE GENOMIC DNA]</scope>
    <source>
        <strain evidence="3">NIES 3700</strain>
    </source>
</reference>
<feature type="region of interest" description="Disordered" evidence="1">
    <location>
        <begin position="168"/>
        <end position="225"/>
    </location>
</feature>
<name>A0A9W7CBE2_9STRA</name>
<feature type="compositionally biased region" description="Basic residues" evidence="1">
    <location>
        <begin position="215"/>
        <end position="225"/>
    </location>
</feature>